<gene>
    <name evidence="23" type="primary">SLC9A3</name>
    <name evidence="23" type="ORF">AOXY_G5305</name>
</gene>
<feature type="transmembrane region" description="Helical" evidence="20">
    <location>
        <begin position="57"/>
        <end position="76"/>
    </location>
</feature>
<evidence type="ECO:0000256" key="6">
    <source>
        <dbReference type="ARBA" id="ARBA00022475"/>
    </source>
</evidence>
<keyword evidence="9 21" id="KW-0732">Signal</keyword>
<keyword evidence="11 20" id="KW-1133">Transmembrane helix</keyword>
<keyword evidence="14 20" id="KW-0472">Membrane</keyword>
<comment type="subcellular location">
    <subcellularLocation>
        <location evidence="2">Apical cell membrane</location>
        <topology evidence="2">Multi-pass membrane protein</topology>
    </subcellularLocation>
    <subcellularLocation>
        <location evidence="3">Early endosome membrane</location>
        <topology evidence="3">Multi-pass membrane protein</topology>
    </subcellularLocation>
    <subcellularLocation>
        <location evidence="1">Recycling endosome membrane</location>
        <topology evidence="1">Multi-pass membrane protein</topology>
    </subcellularLocation>
</comment>
<feature type="compositionally biased region" description="Basic and acidic residues" evidence="19">
    <location>
        <begin position="700"/>
        <end position="710"/>
    </location>
</feature>
<dbReference type="Proteomes" id="UP001230051">
    <property type="component" value="Unassembled WGS sequence"/>
</dbReference>
<dbReference type="Pfam" id="PF00999">
    <property type="entry name" value="Na_H_Exchanger"/>
    <property type="match status" value="1"/>
</dbReference>
<evidence type="ECO:0000256" key="16">
    <source>
        <dbReference type="ARBA" id="ARBA00045831"/>
    </source>
</evidence>
<name>A0AAD8GE14_ACIOX</name>
<evidence type="ECO:0000256" key="1">
    <source>
        <dbReference type="ARBA" id="ARBA00004195"/>
    </source>
</evidence>
<feature type="transmembrane region" description="Helical" evidence="20">
    <location>
        <begin position="147"/>
        <end position="170"/>
    </location>
</feature>
<evidence type="ECO:0000256" key="8">
    <source>
        <dbReference type="ARBA" id="ARBA00022692"/>
    </source>
</evidence>
<feature type="transmembrane region" description="Helical" evidence="20">
    <location>
        <begin position="182"/>
        <end position="205"/>
    </location>
</feature>
<proteinExistence type="inferred from homology"/>
<evidence type="ECO:0000256" key="15">
    <source>
        <dbReference type="ARBA" id="ARBA00023201"/>
    </source>
</evidence>
<feature type="transmembrane region" description="Helical" evidence="20">
    <location>
        <begin position="441"/>
        <end position="458"/>
    </location>
</feature>
<feature type="region of interest" description="Disordered" evidence="19">
    <location>
        <begin position="681"/>
        <end position="724"/>
    </location>
</feature>
<evidence type="ECO:0000256" key="18">
    <source>
        <dbReference type="RuleBase" id="RU003722"/>
    </source>
</evidence>
<comment type="caution">
    <text evidence="23">The sequence shown here is derived from an EMBL/GenBank/DDBJ whole genome shotgun (WGS) entry which is preliminary data.</text>
</comment>
<feature type="transmembrane region" description="Helical" evidence="20">
    <location>
        <begin position="375"/>
        <end position="398"/>
    </location>
</feature>
<evidence type="ECO:0000256" key="7">
    <source>
        <dbReference type="ARBA" id="ARBA00022553"/>
    </source>
</evidence>
<dbReference type="AlphaFoldDB" id="A0AAD8GE14"/>
<evidence type="ECO:0000313" key="24">
    <source>
        <dbReference type="Proteomes" id="UP001230051"/>
    </source>
</evidence>
<dbReference type="PRINTS" id="PR01087">
    <property type="entry name" value="NAHEXCHNGR3"/>
</dbReference>
<evidence type="ECO:0000256" key="21">
    <source>
        <dbReference type="SAM" id="SignalP"/>
    </source>
</evidence>
<evidence type="ECO:0000256" key="9">
    <source>
        <dbReference type="ARBA" id="ARBA00022729"/>
    </source>
</evidence>
<dbReference type="GO" id="GO:0055038">
    <property type="term" value="C:recycling endosome membrane"/>
    <property type="evidence" value="ECO:0007669"/>
    <property type="project" value="UniProtKB-SubCell"/>
</dbReference>
<evidence type="ECO:0000256" key="3">
    <source>
        <dbReference type="ARBA" id="ARBA00004520"/>
    </source>
</evidence>
<keyword evidence="12" id="KW-0915">Sodium</keyword>
<accession>A0AAD8GE14</accession>
<dbReference type="GO" id="GO:0031901">
    <property type="term" value="C:early endosome membrane"/>
    <property type="evidence" value="ECO:0007669"/>
    <property type="project" value="UniProtKB-SubCell"/>
</dbReference>
<dbReference type="InterPro" id="IPR018422">
    <property type="entry name" value="Cation/H_exchanger_CPA1"/>
</dbReference>
<feature type="domain" description="Cation/H+ exchanger transmembrane" evidence="22">
    <location>
        <begin position="67"/>
        <end position="467"/>
    </location>
</feature>
<keyword evidence="24" id="KW-1185">Reference proteome</keyword>
<feature type="transmembrane region" description="Helical" evidence="20">
    <location>
        <begin position="349"/>
        <end position="369"/>
    </location>
</feature>
<sequence length="842" mass="94115">MQCKKLKERVSLLVVVLLLCSSTKAENNINATTHTEGGGGAPPSGFEIVTFNWHHVMSPYIISVWIMVASIAKMVFHMSSKLTTIIPESALLIFLGLLLGGVVWAADHVASYTMKPTLFFFYLLPQIILDAGYFMPNRLFFGNLGAILTYAVIGTVWNAAAVGLSLYGVYLTGLMGDLNVNGVLDFLLFGSLLAAVDPVAVIAVFEEVHVNDVLFIIVFGESLLNDGVTVVLYNVFDSFIAIGGVNVTGVDCVKGVVSFFVVALGGILIGIIFAFLLSYISRFTKRVQIIEPGFVFVISYLAYLTAEMLSLSAILSITFTGVCCQKYVRANLSEESATTVRYMMKLLASGSETIIFMLLGISAVDASIWEWNTAFILLTLLFIAVYRVIGVVTLTWILNRYRVVPLGFIDQVVMSYGGLRGAVAYGLVALLDETQVKEKKLFFSTTIIVIYFTVVLQGCTTKSLVTWLKVKRSEHRDPLISEKLHGRAFDHILSAIEDISGQIGHHYIRDKWENFDKKYISKLLMRKAALKSKDQILDVFHNLNIKDAITYIAEVITHHIEKYKNRVAWGSLAFIKTPSALQLVNVNFNSNKQSEVEAPTSSVLREDASAICLDMQAVELRRKSLRDCEDVYTHHLLQQYLYKPKKQQKYKYSRHKVTSNEDDAQEKEIFEKTMKRRLASFKSTKHGVSQSKKLAKHYKKDPSQKKRSDEMLSNGGQLVFHDPEFSDPEDPCEFDVISNGGSNFIFNVARQALADTCNGLDNPVFIPEEETVTRQALPPWATINDTVVLSQRARVQMPWSPNNFRRLMPLRLSSRSTDSFLLADIPVPEEHPLSFLPEGTAL</sequence>
<evidence type="ECO:0000256" key="5">
    <source>
        <dbReference type="ARBA" id="ARBA00022449"/>
    </source>
</evidence>
<dbReference type="GO" id="GO:0098719">
    <property type="term" value="P:sodium ion import across plasma membrane"/>
    <property type="evidence" value="ECO:0007669"/>
    <property type="project" value="TreeGrafter"/>
</dbReference>
<evidence type="ECO:0000256" key="10">
    <source>
        <dbReference type="ARBA" id="ARBA00022753"/>
    </source>
</evidence>
<evidence type="ECO:0000256" key="11">
    <source>
        <dbReference type="ARBA" id="ARBA00022989"/>
    </source>
</evidence>
<dbReference type="InterPro" id="IPR006153">
    <property type="entry name" value="Cation/H_exchanger_TM"/>
</dbReference>
<dbReference type="EMBL" id="JAGXEW010000004">
    <property type="protein sequence ID" value="KAK1172668.1"/>
    <property type="molecule type" value="Genomic_DNA"/>
</dbReference>
<keyword evidence="7" id="KW-0597">Phosphoprotein</keyword>
<dbReference type="GO" id="GO:0015386">
    <property type="term" value="F:potassium:proton antiporter activity"/>
    <property type="evidence" value="ECO:0007669"/>
    <property type="project" value="TreeGrafter"/>
</dbReference>
<evidence type="ECO:0000313" key="23">
    <source>
        <dbReference type="EMBL" id="KAK1172668.1"/>
    </source>
</evidence>
<comment type="function">
    <text evidence="16">Plasma membrane Na(+)/H(+) antiporter. Exchanges intracellular H(+) ions for extracellular Na(+) in 1:1 stoichiometry, playing a key role in salt and fluid absorption and pH homeostasis. Major apical Na(+)/H(+) exchanger in kidney and intestine playing an important role in renal and intestine Na(+) absorption and blood pressure regulation.</text>
</comment>
<dbReference type="PANTHER" id="PTHR10110:SF90">
    <property type="entry name" value="SODIUM_HYDROGEN EXCHANGER 3"/>
    <property type="match status" value="1"/>
</dbReference>
<dbReference type="InterPro" id="IPR018410">
    <property type="entry name" value="Na/H_exchanger_3/5"/>
</dbReference>
<protein>
    <recommendedName>
        <fullName evidence="18">Sodium/hydrogen exchanger</fullName>
    </recommendedName>
</protein>
<dbReference type="GO" id="GO:0031526">
    <property type="term" value="C:brush border membrane"/>
    <property type="evidence" value="ECO:0007669"/>
    <property type="project" value="TreeGrafter"/>
</dbReference>
<dbReference type="NCBIfam" id="TIGR00840">
    <property type="entry name" value="b_cpa1"/>
    <property type="match status" value="1"/>
</dbReference>
<dbReference type="GO" id="GO:0051453">
    <property type="term" value="P:regulation of intracellular pH"/>
    <property type="evidence" value="ECO:0007669"/>
    <property type="project" value="TreeGrafter"/>
</dbReference>
<organism evidence="23 24">
    <name type="scientific">Acipenser oxyrinchus oxyrinchus</name>
    <dbReference type="NCBI Taxonomy" id="40147"/>
    <lineage>
        <taxon>Eukaryota</taxon>
        <taxon>Metazoa</taxon>
        <taxon>Chordata</taxon>
        <taxon>Craniata</taxon>
        <taxon>Vertebrata</taxon>
        <taxon>Euteleostomi</taxon>
        <taxon>Actinopterygii</taxon>
        <taxon>Chondrostei</taxon>
        <taxon>Acipenseriformes</taxon>
        <taxon>Acipenseridae</taxon>
        <taxon>Acipenser</taxon>
    </lineage>
</organism>
<keyword evidence="8 18" id="KW-0812">Transmembrane</keyword>
<evidence type="ECO:0000256" key="2">
    <source>
        <dbReference type="ARBA" id="ARBA00004424"/>
    </source>
</evidence>
<keyword evidence="6" id="KW-1003">Cell membrane</keyword>
<dbReference type="GO" id="GO:0015385">
    <property type="term" value="F:sodium:proton antiporter activity"/>
    <property type="evidence" value="ECO:0007669"/>
    <property type="project" value="InterPro"/>
</dbReference>
<evidence type="ECO:0000256" key="13">
    <source>
        <dbReference type="ARBA" id="ARBA00023065"/>
    </source>
</evidence>
<dbReference type="Gene3D" id="6.10.140.1330">
    <property type="match status" value="1"/>
</dbReference>
<evidence type="ECO:0000256" key="19">
    <source>
        <dbReference type="SAM" id="MobiDB-lite"/>
    </source>
</evidence>
<dbReference type="PANTHER" id="PTHR10110">
    <property type="entry name" value="SODIUM/HYDROGEN EXCHANGER"/>
    <property type="match status" value="1"/>
</dbReference>
<evidence type="ECO:0000256" key="12">
    <source>
        <dbReference type="ARBA" id="ARBA00023053"/>
    </source>
</evidence>
<keyword evidence="10" id="KW-0967">Endosome</keyword>
<feature type="transmembrane region" description="Helical" evidence="20">
    <location>
        <begin position="88"/>
        <end position="106"/>
    </location>
</feature>
<keyword evidence="13 18" id="KW-0406">Ion transport</keyword>
<feature type="transmembrane region" description="Helical" evidence="20">
    <location>
        <begin position="118"/>
        <end position="135"/>
    </location>
</feature>
<keyword evidence="4 18" id="KW-0813">Transport</keyword>
<feature type="transmembrane region" description="Helical" evidence="20">
    <location>
        <begin position="212"/>
        <end position="236"/>
    </location>
</feature>
<evidence type="ECO:0000259" key="22">
    <source>
        <dbReference type="Pfam" id="PF00999"/>
    </source>
</evidence>
<comment type="catalytic activity">
    <reaction evidence="17">
        <text>Na(+)(in) + H(+)(out) = Na(+)(out) + H(+)(in)</text>
        <dbReference type="Rhea" id="RHEA:29419"/>
        <dbReference type="ChEBI" id="CHEBI:15378"/>
        <dbReference type="ChEBI" id="CHEBI:29101"/>
    </reaction>
</comment>
<feature type="transmembrane region" description="Helical" evidence="20">
    <location>
        <begin position="256"/>
        <end position="280"/>
    </location>
</feature>
<evidence type="ECO:0000256" key="14">
    <source>
        <dbReference type="ARBA" id="ARBA00023136"/>
    </source>
</evidence>
<evidence type="ECO:0000256" key="4">
    <source>
        <dbReference type="ARBA" id="ARBA00022448"/>
    </source>
</evidence>
<keyword evidence="15 18" id="KW-0739">Sodium transport</keyword>
<feature type="chain" id="PRO_5042295562" description="Sodium/hydrogen exchanger" evidence="21">
    <location>
        <begin position="26"/>
        <end position="842"/>
    </location>
</feature>
<feature type="signal peptide" evidence="21">
    <location>
        <begin position="1"/>
        <end position="25"/>
    </location>
</feature>
<keyword evidence="5 18" id="KW-0050">Antiport</keyword>
<evidence type="ECO:0000256" key="17">
    <source>
        <dbReference type="ARBA" id="ARBA00047524"/>
    </source>
</evidence>
<evidence type="ECO:0000256" key="20">
    <source>
        <dbReference type="SAM" id="Phobius"/>
    </source>
</evidence>
<dbReference type="PRINTS" id="PR01084">
    <property type="entry name" value="NAHEXCHNGR"/>
</dbReference>
<comment type="similarity">
    <text evidence="18">Belongs to the monovalent cation:proton antiporter 1 (CPA1) transporter (TC 2.A.36) family.</text>
</comment>
<dbReference type="InterPro" id="IPR004709">
    <property type="entry name" value="NaH_exchanger"/>
</dbReference>
<reference evidence="23" key="1">
    <citation type="submission" date="2022-02" db="EMBL/GenBank/DDBJ databases">
        <title>Atlantic sturgeon de novo genome assembly.</title>
        <authorList>
            <person name="Stock M."/>
            <person name="Klopp C."/>
            <person name="Guiguen Y."/>
            <person name="Cabau C."/>
            <person name="Parinello H."/>
            <person name="Santidrian Yebra-Pimentel E."/>
            <person name="Kuhl H."/>
            <person name="Dirks R.P."/>
            <person name="Guessner J."/>
            <person name="Wuertz S."/>
            <person name="Du K."/>
            <person name="Schartl M."/>
        </authorList>
    </citation>
    <scope>NUCLEOTIDE SEQUENCE</scope>
    <source>
        <strain evidence="23">STURGEONOMICS-FGT-2020</strain>
        <tissue evidence="23">Whole blood</tissue>
    </source>
</reference>